<dbReference type="InterPro" id="IPR001680">
    <property type="entry name" value="WD40_rpt"/>
</dbReference>
<feature type="repeat" description="WD" evidence="3">
    <location>
        <begin position="256"/>
        <end position="289"/>
    </location>
</feature>
<keyword evidence="6" id="KW-1185">Reference proteome</keyword>
<dbReference type="InterPro" id="IPR019775">
    <property type="entry name" value="WD40_repeat_CS"/>
</dbReference>
<feature type="compositionally biased region" description="Polar residues" evidence="4">
    <location>
        <begin position="1156"/>
        <end position="1181"/>
    </location>
</feature>
<dbReference type="Gene3D" id="2.130.10.10">
    <property type="entry name" value="YVTN repeat-like/Quinoprotein amine dehydrogenase"/>
    <property type="match status" value="1"/>
</dbReference>
<dbReference type="GeneID" id="54289211"/>
<feature type="region of interest" description="Disordered" evidence="4">
    <location>
        <begin position="755"/>
        <end position="803"/>
    </location>
</feature>
<feature type="region of interest" description="Disordered" evidence="4">
    <location>
        <begin position="1588"/>
        <end position="1664"/>
    </location>
</feature>
<evidence type="ECO:0000313" key="5">
    <source>
        <dbReference type="EMBL" id="KAF2017285.1"/>
    </source>
</evidence>
<evidence type="ECO:0000256" key="2">
    <source>
        <dbReference type="ARBA" id="ARBA00022737"/>
    </source>
</evidence>
<dbReference type="RefSeq" id="XP_033385624.1">
    <property type="nucleotide sequence ID" value="XM_033531814.1"/>
</dbReference>
<name>A0A6A5XVD7_9PLEO</name>
<reference evidence="5" key="1">
    <citation type="journal article" date="2020" name="Stud. Mycol.">
        <title>101 Dothideomycetes genomes: a test case for predicting lifestyles and emergence of pathogens.</title>
        <authorList>
            <person name="Haridas S."/>
            <person name="Albert R."/>
            <person name="Binder M."/>
            <person name="Bloem J."/>
            <person name="Labutti K."/>
            <person name="Salamov A."/>
            <person name="Andreopoulos B."/>
            <person name="Baker S."/>
            <person name="Barry K."/>
            <person name="Bills G."/>
            <person name="Bluhm B."/>
            <person name="Cannon C."/>
            <person name="Castanera R."/>
            <person name="Culley D."/>
            <person name="Daum C."/>
            <person name="Ezra D."/>
            <person name="Gonzalez J."/>
            <person name="Henrissat B."/>
            <person name="Kuo A."/>
            <person name="Liang C."/>
            <person name="Lipzen A."/>
            <person name="Lutzoni F."/>
            <person name="Magnuson J."/>
            <person name="Mondo S."/>
            <person name="Nolan M."/>
            <person name="Ohm R."/>
            <person name="Pangilinan J."/>
            <person name="Park H.-J."/>
            <person name="Ramirez L."/>
            <person name="Alfaro M."/>
            <person name="Sun H."/>
            <person name="Tritt A."/>
            <person name="Yoshinaga Y."/>
            <person name="Zwiers L.-H."/>
            <person name="Turgeon B."/>
            <person name="Goodwin S."/>
            <person name="Spatafora J."/>
            <person name="Crous P."/>
            <person name="Grigoriev I."/>
        </authorList>
    </citation>
    <scope>NUCLEOTIDE SEQUENCE</scope>
    <source>
        <strain evidence="5">CBS 175.79</strain>
    </source>
</reference>
<dbReference type="SUPFAM" id="SSF50978">
    <property type="entry name" value="WD40 repeat-like"/>
    <property type="match status" value="1"/>
</dbReference>
<dbReference type="InterPro" id="IPR049567">
    <property type="entry name" value="WDR59-like"/>
</dbReference>
<dbReference type="EMBL" id="ML978068">
    <property type="protein sequence ID" value="KAF2017285.1"/>
    <property type="molecule type" value="Genomic_DNA"/>
</dbReference>
<dbReference type="GO" id="GO:1904263">
    <property type="term" value="P:positive regulation of TORC1 signaling"/>
    <property type="evidence" value="ECO:0007669"/>
    <property type="project" value="TreeGrafter"/>
</dbReference>
<dbReference type="Pfam" id="PF00400">
    <property type="entry name" value="WD40"/>
    <property type="match status" value="3"/>
</dbReference>
<dbReference type="InterPro" id="IPR015943">
    <property type="entry name" value="WD40/YVTN_repeat-like_dom_sf"/>
</dbReference>
<feature type="repeat" description="WD" evidence="3">
    <location>
        <begin position="118"/>
        <end position="153"/>
    </location>
</feature>
<feature type="compositionally biased region" description="Low complexity" evidence="4">
    <location>
        <begin position="1430"/>
        <end position="1475"/>
    </location>
</feature>
<evidence type="ECO:0000313" key="6">
    <source>
        <dbReference type="Proteomes" id="UP000799778"/>
    </source>
</evidence>
<dbReference type="PANTHER" id="PTHR46170">
    <property type="entry name" value="GATOR COMPLEX PROTEIN WDR59"/>
    <property type="match status" value="1"/>
</dbReference>
<dbReference type="Proteomes" id="UP000799778">
    <property type="component" value="Unassembled WGS sequence"/>
</dbReference>
<proteinExistence type="predicted"/>
<evidence type="ECO:0008006" key="7">
    <source>
        <dbReference type="Google" id="ProtNLM"/>
    </source>
</evidence>
<sequence>MASALQPPKGPFSPFESETFCKDVSIELDEDIGAASISPSGRDVVLANKRGLQIIDLDNPYSAPRQILNKTDWEVADVQWSPFASRSNWIAGTCNQKALIYNVGMSHQTYHAPIQFTLHSHERAITDINFSAHNPDVLATCAVDSYIMTWDLRDPGRETGVLQANRYGRFPLSPTTIQEWTRNESLDMSELAFKLDDLPTSRHREPHKPTEQFANFEAAASQVKWNRRDEFILASSHDKYVHIWDTRKGATPLTTILAHNNKVCGIDWHRSIKTTILTCSLDKTIKIWDDVGIRSDIFKPSTTIRTLHPVRRARHTPFPNGILSIPQRGDTGLSLYTQTPPKDVDKKTGAAQPAHVFQAHAENSEVLEFLWRARGSAEGGFDDREFQLVSLGTDRHLNLYTVPSQTLFNAVGFKKGVPVVENITNTRKDADYASYRDGPQEALPTNPLASGLSALMQNAGRLDSVNRMQLDDQRATMTAQTIRQLGIADVANNMRWIHGVKVGERHQDLGADVQSSSASKNQTSVEQQKDLKAEISHVGQRYSNIKFEKTDFQSRSITVTLNGPWGEPDHSIGRKSDRKLVFLRLTIYFPDAYPNITGLIANPLEVKFHKTTAAIDENTAAQLQEDLLTIADRFATVGLEALDAVVCYALGERSLEDTLAAASTQSQDAEWPPAVSRSTSSDDEDEDAYDGIGQNLLDSSLSDANIPVPIQCTARFAAVGFLVLSRPPKPLNGTGLSDPVRLTRLPLQGPRNEIFESFGRLDPERGYGSESPTSSTGSWDMASSASTSSSSGRETNGPIGQFQPPLAWQRGSVRFLTQQSHPSSLGASKTNEARSVLTILGPSVEDLIPSKRKLAEEYRIFGDGPSVCLHNSEVARKSGLHDLADIWLLCKLILNNEVPLEILPQQHRREQVLVLARRALVRIKRKDSGLDLQFDEADTVTNPKLRGRIKWGHHSVVTWLVPALFDHFERQADIQMLAMLSCIFCEPAAREGVTSAMARMKQSSLPMSMEAPAFSLDYFSSADAAWSLFKPTISIPSTPAHSRYATPVNEFGWHRFTRTLGTYGSHGSSNGPWGSDTLPSEPVTPYSTGSTPPTVSRVPTLRSLASHTPYSSSPEQLPTHKRSSTANFANAIATLSRPFANAVSSSPPVKNRTDADLSTSAPTAGVTWGTTTFFNSGSQEKSPAPPPPRSKHGKRASFGQADRINIDYYSDSDSEYGDAALLQDAISEYTAPLTPRDDLEEGSIKVTLKNQDQFDDEASVSAPLLDMGKDWLYKAWREQYAEMLGRWGLISKRAEVLKYNGLISYFPPESSRAGSKAGSVHLAFKSEVGENASQPSSTPLSRSSTLAPPTGTQFRRTPTSSPRQFSFNPEAHEFRPGGESNDPFTLEGPSSAIQIPGVGGEQYPRSTGHSPSHSTAAPELLSLTPAFPGSLESSRSTIRSSRPSIGSRQHSTMSRNSARSSAAAAASTATATTTTKRGGGGKEQIYSCTICWLRVGGRFFLCPSCGHVAHFGCMDFDEETAIGAGIGWEEGECVVGCGCGCGFEGEEVGGQGEVEDLEEEADTVVGYEDEGGRGRGLETPRRRIAGTAIGGKAGWSAWPSSSASSPQRGDGTVTPQGRTRTRMSTTAAPYGFEGIGRWNEATDMSTAVASPGKRTGDKRGKRRP</sequence>
<dbReference type="GO" id="GO:0035859">
    <property type="term" value="C:Seh1-associated complex"/>
    <property type="evidence" value="ECO:0007669"/>
    <property type="project" value="TreeGrafter"/>
</dbReference>
<feature type="repeat" description="WD" evidence="3">
    <location>
        <begin position="213"/>
        <end position="254"/>
    </location>
</feature>
<keyword evidence="2" id="KW-0677">Repeat</keyword>
<feature type="region of interest" description="Disordered" evidence="4">
    <location>
        <begin position="1328"/>
        <end position="1481"/>
    </location>
</feature>
<evidence type="ECO:0000256" key="4">
    <source>
        <dbReference type="SAM" id="MobiDB-lite"/>
    </source>
</evidence>
<evidence type="ECO:0000256" key="3">
    <source>
        <dbReference type="PROSITE-ProRule" id="PRU00221"/>
    </source>
</evidence>
<dbReference type="GO" id="GO:0005774">
    <property type="term" value="C:vacuolar membrane"/>
    <property type="evidence" value="ECO:0007669"/>
    <property type="project" value="TreeGrafter"/>
</dbReference>
<keyword evidence="1 3" id="KW-0853">WD repeat</keyword>
<dbReference type="GO" id="GO:0035591">
    <property type="term" value="F:signaling adaptor activity"/>
    <property type="evidence" value="ECO:0007669"/>
    <property type="project" value="TreeGrafter"/>
</dbReference>
<dbReference type="GO" id="GO:0034198">
    <property type="term" value="P:cellular response to amino acid starvation"/>
    <property type="evidence" value="ECO:0007669"/>
    <property type="project" value="TreeGrafter"/>
</dbReference>
<feature type="region of interest" description="Disordered" evidence="4">
    <location>
        <begin position="1066"/>
        <end position="1097"/>
    </location>
</feature>
<organism evidence="5 6">
    <name type="scientific">Aaosphaeria arxii CBS 175.79</name>
    <dbReference type="NCBI Taxonomy" id="1450172"/>
    <lineage>
        <taxon>Eukaryota</taxon>
        <taxon>Fungi</taxon>
        <taxon>Dikarya</taxon>
        <taxon>Ascomycota</taxon>
        <taxon>Pezizomycotina</taxon>
        <taxon>Dothideomycetes</taxon>
        <taxon>Pleosporomycetidae</taxon>
        <taxon>Pleosporales</taxon>
        <taxon>Pleosporales incertae sedis</taxon>
        <taxon>Aaosphaeria</taxon>
    </lineage>
</organism>
<feature type="compositionally biased region" description="Low complexity" evidence="4">
    <location>
        <begin position="1595"/>
        <end position="1606"/>
    </location>
</feature>
<feature type="region of interest" description="Disordered" evidence="4">
    <location>
        <begin position="661"/>
        <end position="694"/>
    </location>
</feature>
<dbReference type="SMART" id="SM00320">
    <property type="entry name" value="WD40"/>
    <property type="match status" value="4"/>
</dbReference>
<feature type="compositionally biased region" description="Polar residues" evidence="4">
    <location>
        <begin position="1085"/>
        <end position="1094"/>
    </location>
</feature>
<accession>A0A6A5XVD7</accession>
<dbReference type="PROSITE" id="PS00678">
    <property type="entry name" value="WD_REPEATS_1"/>
    <property type="match status" value="2"/>
</dbReference>
<feature type="compositionally biased region" description="Low complexity" evidence="4">
    <location>
        <begin position="1332"/>
        <end position="1350"/>
    </location>
</feature>
<feature type="compositionally biased region" description="Polar residues" evidence="4">
    <location>
        <begin position="1613"/>
        <end position="1627"/>
    </location>
</feature>
<feature type="compositionally biased region" description="Low complexity" evidence="4">
    <location>
        <begin position="782"/>
        <end position="791"/>
    </location>
</feature>
<protein>
    <recommendedName>
        <fullName evidence="7">WD40 repeat-like protein</fullName>
    </recommendedName>
</protein>
<feature type="compositionally biased region" description="Polar residues" evidence="4">
    <location>
        <begin position="1351"/>
        <end position="1367"/>
    </location>
</feature>
<dbReference type="PANTHER" id="PTHR46170:SF1">
    <property type="entry name" value="GATOR COMPLEX PROTEIN WDR59"/>
    <property type="match status" value="1"/>
</dbReference>
<feature type="region of interest" description="Disordered" evidence="4">
    <location>
        <begin position="1141"/>
        <end position="1197"/>
    </location>
</feature>
<gene>
    <name evidence="5" type="ORF">BU24DRAFT_460353</name>
</gene>
<dbReference type="InterPro" id="IPR036322">
    <property type="entry name" value="WD40_repeat_dom_sf"/>
</dbReference>
<dbReference type="PROSITE" id="PS50294">
    <property type="entry name" value="WD_REPEATS_REGION"/>
    <property type="match status" value="2"/>
</dbReference>
<evidence type="ECO:0000256" key="1">
    <source>
        <dbReference type="ARBA" id="ARBA00022574"/>
    </source>
</evidence>
<feature type="compositionally biased region" description="Polar residues" evidence="4">
    <location>
        <begin position="1404"/>
        <end position="1415"/>
    </location>
</feature>
<dbReference type="OrthoDB" id="311712at2759"/>
<dbReference type="PROSITE" id="PS50082">
    <property type="entry name" value="WD_REPEATS_2"/>
    <property type="match status" value="3"/>
</dbReference>